<dbReference type="Proteomes" id="UP001500416">
    <property type="component" value="Unassembled WGS sequence"/>
</dbReference>
<sequence length="196" mass="21099">MDDPVDGMRAVHAAVADVRRGEPADVLAALHTLRAVRDTLAAWEPELIAAARLDGTSWAALAPALGVTSRQAAERRFLRLQPTATGETTGEARIDAQRDRRAGDRAVADWARRNAATLRKLASRVSGLADLDATHADHLDEALGHHDPVSLLPPLAAAHAHLAGHHSDLADQITAITDHTAHLRRQAGAQRRQRRT</sequence>
<keyword evidence="2" id="KW-1185">Reference proteome</keyword>
<evidence type="ECO:0000313" key="2">
    <source>
        <dbReference type="Proteomes" id="UP001500416"/>
    </source>
</evidence>
<comment type="caution">
    <text evidence="1">The sequence shown here is derived from an EMBL/GenBank/DDBJ whole genome shotgun (WGS) entry which is preliminary data.</text>
</comment>
<evidence type="ECO:0000313" key="1">
    <source>
        <dbReference type="EMBL" id="GAA0262494.1"/>
    </source>
</evidence>
<dbReference type="RefSeq" id="WP_343940008.1">
    <property type="nucleotide sequence ID" value="NZ_BAAABU010000033.1"/>
</dbReference>
<proteinExistence type="predicted"/>
<reference evidence="1 2" key="1">
    <citation type="journal article" date="2019" name="Int. J. Syst. Evol. Microbiol.">
        <title>The Global Catalogue of Microorganisms (GCM) 10K type strain sequencing project: providing services to taxonomists for standard genome sequencing and annotation.</title>
        <authorList>
            <consortium name="The Broad Institute Genomics Platform"/>
            <consortium name="The Broad Institute Genome Sequencing Center for Infectious Disease"/>
            <person name="Wu L."/>
            <person name="Ma J."/>
        </authorList>
    </citation>
    <scope>NUCLEOTIDE SEQUENCE [LARGE SCALE GENOMIC DNA]</scope>
    <source>
        <strain evidence="1 2">JCM 3380</strain>
    </source>
</reference>
<accession>A0ABN0UV89</accession>
<organism evidence="1 2">
    <name type="scientific">Saccharothrix mutabilis subsp. mutabilis</name>
    <dbReference type="NCBI Taxonomy" id="66855"/>
    <lineage>
        <taxon>Bacteria</taxon>
        <taxon>Bacillati</taxon>
        <taxon>Actinomycetota</taxon>
        <taxon>Actinomycetes</taxon>
        <taxon>Pseudonocardiales</taxon>
        <taxon>Pseudonocardiaceae</taxon>
        <taxon>Saccharothrix</taxon>
    </lineage>
</organism>
<dbReference type="EMBL" id="BAAABU010000033">
    <property type="protein sequence ID" value="GAA0262494.1"/>
    <property type="molecule type" value="Genomic_DNA"/>
</dbReference>
<gene>
    <name evidence="1" type="ORF">GCM10010492_74480</name>
</gene>
<name>A0ABN0UV89_9PSEU</name>
<protein>
    <submittedName>
        <fullName evidence="1">DUF3156 family protein</fullName>
    </submittedName>
</protein>